<name>A0A1Y2HPR7_9FUNG</name>
<sequence>MSGLLAGLVRGKTRRSAASFIRQTPELVPLFSAVTAGLGYAFYKMWDKTVYDPHLRLRANQGVDPVSWQSKAQ</sequence>
<keyword evidence="2" id="KW-1185">Reference proteome</keyword>
<protein>
    <submittedName>
        <fullName evidence="1">Uncharacterized protein</fullName>
    </submittedName>
</protein>
<evidence type="ECO:0000313" key="1">
    <source>
        <dbReference type="EMBL" id="ORZ35112.1"/>
    </source>
</evidence>
<reference evidence="1 2" key="1">
    <citation type="submission" date="2016-07" db="EMBL/GenBank/DDBJ databases">
        <title>Pervasive Adenine N6-methylation of Active Genes in Fungi.</title>
        <authorList>
            <consortium name="DOE Joint Genome Institute"/>
            <person name="Mondo S.J."/>
            <person name="Dannebaum R.O."/>
            <person name="Kuo R.C."/>
            <person name="Labutti K."/>
            <person name="Haridas S."/>
            <person name="Kuo A."/>
            <person name="Salamov A."/>
            <person name="Ahrendt S.R."/>
            <person name="Lipzen A."/>
            <person name="Sullivan W."/>
            <person name="Andreopoulos W.B."/>
            <person name="Clum A."/>
            <person name="Lindquist E."/>
            <person name="Daum C."/>
            <person name="Ramamoorthy G.K."/>
            <person name="Gryganskyi A."/>
            <person name="Culley D."/>
            <person name="Magnuson J.K."/>
            <person name="James T.Y."/>
            <person name="O'Malley M.A."/>
            <person name="Stajich J.E."/>
            <person name="Spatafora J.W."/>
            <person name="Visel A."/>
            <person name="Grigoriev I.V."/>
        </authorList>
    </citation>
    <scope>NUCLEOTIDE SEQUENCE [LARGE SCALE GENOMIC DNA]</scope>
    <source>
        <strain evidence="1 2">PL171</strain>
    </source>
</reference>
<gene>
    <name evidence="1" type="ORF">BCR44DRAFT_78546</name>
</gene>
<accession>A0A1Y2HPR7</accession>
<comment type="caution">
    <text evidence="1">The sequence shown here is derived from an EMBL/GenBank/DDBJ whole genome shotgun (WGS) entry which is preliminary data.</text>
</comment>
<dbReference type="Proteomes" id="UP000193411">
    <property type="component" value="Unassembled WGS sequence"/>
</dbReference>
<dbReference type="AlphaFoldDB" id="A0A1Y2HPR7"/>
<evidence type="ECO:0000313" key="2">
    <source>
        <dbReference type="Proteomes" id="UP000193411"/>
    </source>
</evidence>
<organism evidence="1 2">
    <name type="scientific">Catenaria anguillulae PL171</name>
    <dbReference type="NCBI Taxonomy" id="765915"/>
    <lineage>
        <taxon>Eukaryota</taxon>
        <taxon>Fungi</taxon>
        <taxon>Fungi incertae sedis</taxon>
        <taxon>Blastocladiomycota</taxon>
        <taxon>Blastocladiomycetes</taxon>
        <taxon>Blastocladiales</taxon>
        <taxon>Catenariaceae</taxon>
        <taxon>Catenaria</taxon>
    </lineage>
</organism>
<proteinExistence type="predicted"/>
<dbReference type="EMBL" id="MCFL01000024">
    <property type="protein sequence ID" value="ORZ35112.1"/>
    <property type="molecule type" value="Genomic_DNA"/>
</dbReference>